<dbReference type="PANTHER" id="PTHR43163:SF6">
    <property type="entry name" value="DIPEPTIDE TRANSPORT SYSTEM PERMEASE PROTEIN DPPB-RELATED"/>
    <property type="match status" value="1"/>
</dbReference>
<reference evidence="10 11" key="2">
    <citation type="submission" date="2020-03" db="EMBL/GenBank/DDBJ databases">
        <title>Genome mining and metabolic profiling illuminate the polycyclic tetramate macrolactams from Streptomyces koyangensis SCSIO 5802.</title>
        <authorList>
            <person name="Ding W."/>
        </authorList>
    </citation>
    <scope>NUCLEOTIDE SEQUENCE [LARGE SCALE GENOMIC DNA]</scope>
    <source>
        <strain evidence="10 11">SCSIO 5802</strain>
    </source>
</reference>
<keyword evidence="4 7" id="KW-0812">Transmembrane</keyword>
<dbReference type="InterPro" id="IPR000515">
    <property type="entry name" value="MetI-like"/>
</dbReference>
<dbReference type="InterPro" id="IPR045621">
    <property type="entry name" value="BPD_transp_1_N"/>
</dbReference>
<feature type="transmembrane region" description="Helical" evidence="7">
    <location>
        <begin position="174"/>
        <end position="193"/>
    </location>
</feature>
<dbReference type="CDD" id="cd06261">
    <property type="entry name" value="TM_PBP2"/>
    <property type="match status" value="1"/>
</dbReference>
<feature type="transmembrane region" description="Helical" evidence="7">
    <location>
        <begin position="278"/>
        <end position="301"/>
    </location>
</feature>
<dbReference type="AlphaFoldDB" id="A0A2P1BT37"/>
<evidence type="ECO:0000256" key="4">
    <source>
        <dbReference type="ARBA" id="ARBA00022692"/>
    </source>
</evidence>
<evidence type="ECO:0000256" key="5">
    <source>
        <dbReference type="ARBA" id="ARBA00022989"/>
    </source>
</evidence>
<keyword evidence="11" id="KW-1185">Reference proteome</keyword>
<accession>A0A2P1BT37</accession>
<dbReference type="Pfam" id="PF00528">
    <property type="entry name" value="BPD_transp_1"/>
    <property type="match status" value="1"/>
</dbReference>
<evidence type="ECO:0000256" key="3">
    <source>
        <dbReference type="ARBA" id="ARBA00022475"/>
    </source>
</evidence>
<keyword evidence="6 7" id="KW-0472">Membrane</keyword>
<feature type="transmembrane region" description="Helical" evidence="7">
    <location>
        <begin position="101"/>
        <end position="124"/>
    </location>
</feature>
<evidence type="ECO:0000256" key="6">
    <source>
        <dbReference type="ARBA" id="ARBA00023136"/>
    </source>
</evidence>
<evidence type="ECO:0000313" key="9">
    <source>
        <dbReference type="EMBL" id="AVI57418.1"/>
    </source>
</evidence>
<dbReference type="PANTHER" id="PTHR43163">
    <property type="entry name" value="DIPEPTIDE TRANSPORT SYSTEM PERMEASE PROTEIN DPPB-RELATED"/>
    <property type="match status" value="1"/>
</dbReference>
<protein>
    <submittedName>
        <fullName evidence="10">ABC transporter permease</fullName>
    </submittedName>
    <submittedName>
        <fullName evidence="9">AbnF2</fullName>
    </submittedName>
</protein>
<dbReference type="Gene3D" id="1.10.3720.10">
    <property type="entry name" value="MetI-like"/>
    <property type="match status" value="1"/>
</dbReference>
<dbReference type="GO" id="GO:0071916">
    <property type="term" value="F:dipeptide transmembrane transporter activity"/>
    <property type="evidence" value="ECO:0007669"/>
    <property type="project" value="TreeGrafter"/>
</dbReference>
<evidence type="ECO:0000256" key="2">
    <source>
        <dbReference type="ARBA" id="ARBA00022448"/>
    </source>
</evidence>
<evidence type="ECO:0000313" key="10">
    <source>
        <dbReference type="EMBL" id="QRF05044.1"/>
    </source>
</evidence>
<dbReference type="SUPFAM" id="SSF161098">
    <property type="entry name" value="MetI-like"/>
    <property type="match status" value="1"/>
</dbReference>
<dbReference type="GO" id="GO:0005886">
    <property type="term" value="C:plasma membrane"/>
    <property type="evidence" value="ECO:0007669"/>
    <property type="project" value="UniProtKB-SubCell"/>
</dbReference>
<evidence type="ECO:0000313" key="11">
    <source>
        <dbReference type="Proteomes" id="UP000596311"/>
    </source>
</evidence>
<organism evidence="9">
    <name type="scientific">Streptomyces koyangensis</name>
    <dbReference type="NCBI Taxonomy" id="188770"/>
    <lineage>
        <taxon>Bacteria</taxon>
        <taxon>Bacillati</taxon>
        <taxon>Actinomycetota</taxon>
        <taxon>Actinomycetes</taxon>
        <taxon>Kitasatosporales</taxon>
        <taxon>Streptomycetaceae</taxon>
        <taxon>Streptomyces</taxon>
        <taxon>Streptomyces aurantiacus group</taxon>
    </lineage>
</organism>
<sequence>MKNRTTALWVTRRLLLAVLVVLGAATAAFLGMELTPGDPVRTLLGTAPTTPALTEQIRAELGFDRPLYVRYGLFLGRVLTGDLGSSYQLEESVWHLITSQLLSTVVLAVTGFLLALVGAVLLAGSTAGGRRLPRRIAAAFELLTISAPGFWVGVLLLTVFSFQLRIFPAAGGDGLSGLVLPAVTLALSMVGTFSQVLREAMERSLEEPFALSARSRGTGLAGLRFRHALRHGLVPLVTLSGWTLGALLGGAVVIETVFSRPGLGRVLATAIISRDLPVVTGVVVVSAASFALISLVVDGLYRVVDPRLRETRA</sequence>
<feature type="domain" description="ABC transmembrane type-1" evidence="8">
    <location>
        <begin position="101"/>
        <end position="301"/>
    </location>
</feature>
<dbReference type="EMBL" id="CP049945">
    <property type="protein sequence ID" value="QRF05044.1"/>
    <property type="molecule type" value="Genomic_DNA"/>
</dbReference>
<evidence type="ECO:0000256" key="1">
    <source>
        <dbReference type="ARBA" id="ARBA00004651"/>
    </source>
</evidence>
<dbReference type="PROSITE" id="PS50928">
    <property type="entry name" value="ABC_TM1"/>
    <property type="match status" value="1"/>
</dbReference>
<evidence type="ECO:0000256" key="7">
    <source>
        <dbReference type="RuleBase" id="RU363032"/>
    </source>
</evidence>
<comment type="subcellular location">
    <subcellularLocation>
        <location evidence="1 7">Cell membrane</location>
        <topology evidence="1 7">Multi-pass membrane protein</topology>
    </subcellularLocation>
</comment>
<comment type="similarity">
    <text evidence="7">Belongs to the binding-protein-dependent transport system permease family.</text>
</comment>
<feature type="transmembrane region" description="Helical" evidence="7">
    <location>
        <begin position="136"/>
        <end position="162"/>
    </location>
</feature>
<keyword evidence="2 7" id="KW-0813">Transport</keyword>
<dbReference type="Proteomes" id="UP000596311">
    <property type="component" value="Chromosome"/>
</dbReference>
<feature type="transmembrane region" description="Helical" evidence="7">
    <location>
        <begin position="233"/>
        <end position="258"/>
    </location>
</feature>
<dbReference type="Pfam" id="PF19300">
    <property type="entry name" value="BPD_transp_1_N"/>
    <property type="match status" value="1"/>
</dbReference>
<reference evidence="9" key="1">
    <citation type="journal article" date="2018" name="Microb. Cell Fact.">
        <title>Characterization and heterologous expression of the neoabyssomicin/abyssomicin biosynthetic gene cluster from Streptomyces koyangensis SCSIO 5802.</title>
        <authorList>
            <person name="Tu J."/>
            <person name="Li S."/>
            <person name="Chen J."/>
            <person name="Song Y."/>
            <person name="Fu S."/>
            <person name="Ju J."/>
            <person name="Li Q."/>
        </authorList>
    </citation>
    <scope>NUCLEOTIDE SEQUENCE</scope>
    <source>
        <strain evidence="9">SCSIO 5802</strain>
    </source>
</reference>
<keyword evidence="5 7" id="KW-1133">Transmembrane helix</keyword>
<dbReference type="RefSeq" id="WP_129847675.1">
    <property type="nucleotide sequence ID" value="NZ_CP049945.1"/>
</dbReference>
<proteinExistence type="inferred from homology"/>
<keyword evidence="3" id="KW-1003">Cell membrane</keyword>
<dbReference type="InterPro" id="IPR035906">
    <property type="entry name" value="MetI-like_sf"/>
</dbReference>
<evidence type="ECO:0000259" key="8">
    <source>
        <dbReference type="PROSITE" id="PS50928"/>
    </source>
</evidence>
<dbReference type="EMBL" id="MG243704">
    <property type="protein sequence ID" value="AVI57418.1"/>
    <property type="molecule type" value="Genomic_DNA"/>
</dbReference>
<gene>
    <name evidence="10" type="ORF">G9U55_24705</name>
</gene>
<name>A0A2P1BT37_9ACTN</name>